<keyword evidence="4" id="KW-1185">Reference proteome</keyword>
<feature type="domain" description="CCD97-like C-terminal" evidence="2">
    <location>
        <begin position="20"/>
        <end position="89"/>
    </location>
</feature>
<dbReference type="InterPro" id="IPR040233">
    <property type="entry name" value="CCD97-like_C"/>
</dbReference>
<organism evidence="3 4">
    <name type="scientific">Corchorus olitorius</name>
    <dbReference type="NCBI Taxonomy" id="93759"/>
    <lineage>
        <taxon>Eukaryota</taxon>
        <taxon>Viridiplantae</taxon>
        <taxon>Streptophyta</taxon>
        <taxon>Embryophyta</taxon>
        <taxon>Tracheophyta</taxon>
        <taxon>Spermatophyta</taxon>
        <taxon>Magnoliopsida</taxon>
        <taxon>eudicotyledons</taxon>
        <taxon>Gunneridae</taxon>
        <taxon>Pentapetalae</taxon>
        <taxon>rosids</taxon>
        <taxon>malvids</taxon>
        <taxon>Malvales</taxon>
        <taxon>Malvaceae</taxon>
        <taxon>Grewioideae</taxon>
        <taxon>Apeibeae</taxon>
        <taxon>Corchorus</taxon>
    </lineage>
</organism>
<accession>A0A1R3KMG9</accession>
<feature type="compositionally biased region" description="Basic and acidic residues" evidence="1">
    <location>
        <begin position="28"/>
        <end position="44"/>
    </location>
</feature>
<name>A0A1R3KMG9_9ROSI</name>
<dbReference type="EMBL" id="AWUE01012845">
    <property type="protein sequence ID" value="OMP08198.1"/>
    <property type="molecule type" value="Genomic_DNA"/>
</dbReference>
<feature type="compositionally biased region" description="Basic and acidic residues" evidence="1">
    <location>
        <begin position="103"/>
        <end position="118"/>
    </location>
</feature>
<feature type="region of interest" description="Disordered" evidence="1">
    <location>
        <begin position="1"/>
        <end position="45"/>
    </location>
</feature>
<dbReference type="PANTHER" id="PTHR31840:SF1">
    <property type="entry name" value="COILED-COIL DOMAIN-CONTAINING PROTEIN 97"/>
    <property type="match status" value="1"/>
</dbReference>
<dbReference type="PANTHER" id="PTHR31840">
    <property type="entry name" value="COILED-COIL DOMAIN-CONTAINING PROTEIN 97"/>
    <property type="match status" value="1"/>
</dbReference>
<dbReference type="Pfam" id="PF09747">
    <property type="entry name" value="CCD97-like_C"/>
    <property type="match status" value="1"/>
</dbReference>
<sequence length="176" mass="19525">MENGAEHGKEMLLDHHGNEGGATSASVEQHEEAPSAEEMQDRMDQFTYIMQQKFLSGEDHEHLDYSKIDDDVTLDDHWLREANDDAEEKGERPGGGSKGEVGSVDRKRINEALDKQLERSSPSTSRAINGKDKSAHSLLMGKHQPDHHRDSRSVSLPKANASDGINIITSHPSFND</sequence>
<dbReference type="OrthoDB" id="333176at2759"/>
<dbReference type="Proteomes" id="UP000187203">
    <property type="component" value="Unassembled WGS sequence"/>
</dbReference>
<evidence type="ECO:0000313" key="3">
    <source>
        <dbReference type="EMBL" id="OMP08198.1"/>
    </source>
</evidence>
<feature type="compositionally biased region" description="Basic and acidic residues" evidence="1">
    <location>
        <begin position="143"/>
        <end position="152"/>
    </location>
</feature>
<feature type="region of interest" description="Disordered" evidence="1">
    <location>
        <begin position="79"/>
        <end position="176"/>
    </location>
</feature>
<evidence type="ECO:0000259" key="2">
    <source>
        <dbReference type="Pfam" id="PF09747"/>
    </source>
</evidence>
<evidence type="ECO:0000256" key="1">
    <source>
        <dbReference type="SAM" id="MobiDB-lite"/>
    </source>
</evidence>
<dbReference type="STRING" id="93759.A0A1R3KMG9"/>
<protein>
    <recommendedName>
        <fullName evidence="2">CCD97-like C-terminal domain-containing protein</fullName>
    </recommendedName>
</protein>
<dbReference type="InterPro" id="IPR018613">
    <property type="entry name" value="Ccdc97-like"/>
</dbReference>
<evidence type="ECO:0000313" key="4">
    <source>
        <dbReference type="Proteomes" id="UP000187203"/>
    </source>
</evidence>
<proteinExistence type="predicted"/>
<gene>
    <name evidence="3" type="ORF">COLO4_06694</name>
</gene>
<comment type="caution">
    <text evidence="3">The sequence shown here is derived from an EMBL/GenBank/DDBJ whole genome shotgun (WGS) entry which is preliminary data.</text>
</comment>
<reference evidence="4" key="1">
    <citation type="submission" date="2013-09" db="EMBL/GenBank/DDBJ databases">
        <title>Corchorus olitorius genome sequencing.</title>
        <authorList>
            <person name="Alam M."/>
            <person name="Haque M.S."/>
            <person name="Islam M.S."/>
            <person name="Emdad E.M."/>
            <person name="Islam M.M."/>
            <person name="Ahmed B."/>
            <person name="Halim A."/>
            <person name="Hossen Q.M.M."/>
            <person name="Hossain M.Z."/>
            <person name="Ahmed R."/>
            <person name="Khan M.M."/>
            <person name="Islam R."/>
            <person name="Rashid M.M."/>
            <person name="Khan S.A."/>
            <person name="Rahman M.S."/>
            <person name="Alam M."/>
            <person name="Yahiya A.S."/>
            <person name="Khan M.S."/>
            <person name="Azam M.S."/>
            <person name="Haque T."/>
            <person name="Lashkar M.Z.H."/>
            <person name="Akhand A.I."/>
            <person name="Morshed G."/>
            <person name="Roy S."/>
            <person name="Uddin K.S."/>
            <person name="Rabeya T."/>
            <person name="Hossain A.S."/>
            <person name="Chowdhury A."/>
            <person name="Snigdha A.R."/>
            <person name="Mortoza M.S."/>
            <person name="Matin S.A."/>
            <person name="Hoque S.M.E."/>
            <person name="Islam M.K."/>
            <person name="Roy D.K."/>
            <person name="Haider R."/>
            <person name="Moosa M.M."/>
            <person name="Elias S.M."/>
            <person name="Hasan A.M."/>
            <person name="Jahan S."/>
            <person name="Shafiuddin M."/>
            <person name="Mahmood N."/>
            <person name="Shommy N.S."/>
        </authorList>
    </citation>
    <scope>NUCLEOTIDE SEQUENCE [LARGE SCALE GENOMIC DNA]</scope>
    <source>
        <strain evidence="4">cv. O-4</strain>
    </source>
</reference>
<dbReference type="AlphaFoldDB" id="A0A1R3KMG9"/>
<feature type="compositionally biased region" description="Basic and acidic residues" evidence="1">
    <location>
        <begin position="1"/>
        <end position="18"/>
    </location>
</feature>
<feature type="compositionally biased region" description="Polar residues" evidence="1">
    <location>
        <begin position="167"/>
        <end position="176"/>
    </location>
</feature>